<evidence type="ECO:0000313" key="3">
    <source>
        <dbReference type="Proteomes" id="UP000245429"/>
    </source>
</evidence>
<gene>
    <name evidence="2" type="ORF">DI487_15800</name>
</gene>
<dbReference type="Proteomes" id="UP000245429">
    <property type="component" value="Chromosome"/>
</dbReference>
<name>A0A2U8QY77_9FLAO</name>
<feature type="transmembrane region" description="Helical" evidence="1">
    <location>
        <begin position="81"/>
        <end position="103"/>
    </location>
</feature>
<evidence type="ECO:0000313" key="2">
    <source>
        <dbReference type="EMBL" id="AWM15177.1"/>
    </source>
</evidence>
<keyword evidence="1" id="KW-0812">Transmembrane</keyword>
<feature type="transmembrane region" description="Helical" evidence="1">
    <location>
        <begin position="12"/>
        <end position="36"/>
    </location>
</feature>
<reference evidence="2 3" key="1">
    <citation type="submission" date="2018-05" db="EMBL/GenBank/DDBJ databases">
        <title>Flavobacterium sp. MEBiC07310.</title>
        <authorList>
            <person name="Baek K."/>
        </authorList>
    </citation>
    <scope>NUCLEOTIDE SEQUENCE [LARGE SCALE GENOMIC DNA]</scope>
    <source>
        <strain evidence="2 3">MEBiC07310</strain>
    </source>
</reference>
<evidence type="ECO:0008006" key="4">
    <source>
        <dbReference type="Google" id="ProtNLM"/>
    </source>
</evidence>
<dbReference type="AlphaFoldDB" id="A0A2U8QY77"/>
<dbReference type="KEGG" id="fse:DI487_15800"/>
<keyword evidence="1" id="KW-1133">Transmembrane helix</keyword>
<feature type="transmembrane region" description="Helical" evidence="1">
    <location>
        <begin position="48"/>
        <end position="69"/>
    </location>
</feature>
<organism evidence="2 3">
    <name type="scientific">Flavobacterium sediminis</name>
    <dbReference type="NCBI Taxonomy" id="2201181"/>
    <lineage>
        <taxon>Bacteria</taxon>
        <taxon>Pseudomonadati</taxon>
        <taxon>Bacteroidota</taxon>
        <taxon>Flavobacteriia</taxon>
        <taxon>Flavobacteriales</taxon>
        <taxon>Flavobacteriaceae</taxon>
        <taxon>Flavobacterium</taxon>
    </lineage>
</organism>
<dbReference type="EMBL" id="CP029463">
    <property type="protein sequence ID" value="AWM15177.1"/>
    <property type="molecule type" value="Genomic_DNA"/>
</dbReference>
<protein>
    <recommendedName>
        <fullName evidence="4">Potassium transporter KefB</fullName>
    </recommendedName>
</protein>
<accession>A0A2U8QY77</accession>
<sequence>MLMKLFEQIQSKNFFIALTLGFAIAFVLVTALILSVNNPNPVWGKNWFVRPILLTPVIAATGAGVSYLISTISFRNQLFNLFKILLCLLAYIFFLWIGTVIGFNGTLWN</sequence>
<keyword evidence="1" id="KW-0472">Membrane</keyword>
<proteinExistence type="predicted"/>
<keyword evidence="3" id="KW-1185">Reference proteome</keyword>
<evidence type="ECO:0000256" key="1">
    <source>
        <dbReference type="SAM" id="Phobius"/>
    </source>
</evidence>